<keyword evidence="3" id="KW-0975">Bacterial flagellum</keyword>
<organism evidence="5 6">
    <name type="scientific">Gemmobacter lutimaris</name>
    <dbReference type="NCBI Taxonomy" id="2306023"/>
    <lineage>
        <taxon>Bacteria</taxon>
        <taxon>Pseudomonadati</taxon>
        <taxon>Pseudomonadota</taxon>
        <taxon>Alphaproteobacteria</taxon>
        <taxon>Rhodobacterales</taxon>
        <taxon>Paracoccaceae</taxon>
        <taxon>Gemmobacter</taxon>
    </lineage>
</organism>
<comment type="subcellular location">
    <subcellularLocation>
        <location evidence="1">Bacterial flagellum</location>
    </subcellularLocation>
</comment>
<comment type="caution">
    <text evidence="5">The sequence shown here is derived from an EMBL/GenBank/DDBJ whole genome shotgun (WGS) entry which is preliminary data.</text>
</comment>
<evidence type="ECO:0000313" key="6">
    <source>
        <dbReference type="Proteomes" id="UP000266649"/>
    </source>
</evidence>
<comment type="similarity">
    <text evidence="2">Belongs to the bacterial flagellin family.</text>
</comment>
<dbReference type="GO" id="GO:0005198">
    <property type="term" value="F:structural molecule activity"/>
    <property type="evidence" value="ECO:0007669"/>
    <property type="project" value="InterPro"/>
</dbReference>
<evidence type="ECO:0000259" key="4">
    <source>
        <dbReference type="Pfam" id="PF00700"/>
    </source>
</evidence>
<reference evidence="5 6" key="1">
    <citation type="submission" date="2018-09" db="EMBL/GenBank/DDBJ databases">
        <title>Gemmobacter lutimaris sp. nov., a marine bacterium isolated from tidal flat.</title>
        <authorList>
            <person name="Lee D.W."/>
            <person name="Yoo Y."/>
            <person name="Kim J.-J."/>
            <person name="Kim B.S."/>
        </authorList>
    </citation>
    <scope>NUCLEOTIDE SEQUENCE [LARGE SCALE GENOMIC DNA]</scope>
    <source>
        <strain evidence="5 6">YJ-T1-11</strain>
    </source>
</reference>
<dbReference type="PANTHER" id="PTHR42792:SF1">
    <property type="entry name" value="FLAGELLAR HOOK-ASSOCIATED PROTEIN 3"/>
    <property type="match status" value="1"/>
</dbReference>
<accession>A0A398BMP7</accession>
<dbReference type="AlphaFoldDB" id="A0A398BMP7"/>
<keyword evidence="6" id="KW-1185">Reference proteome</keyword>
<feature type="domain" description="Flagellin C-terminal" evidence="4">
    <location>
        <begin position="264"/>
        <end position="327"/>
    </location>
</feature>
<evidence type="ECO:0000256" key="3">
    <source>
        <dbReference type="ARBA" id="ARBA00023143"/>
    </source>
</evidence>
<evidence type="ECO:0000256" key="1">
    <source>
        <dbReference type="ARBA" id="ARBA00004365"/>
    </source>
</evidence>
<dbReference type="PANTHER" id="PTHR42792">
    <property type="entry name" value="FLAGELLIN"/>
    <property type="match status" value="1"/>
</dbReference>
<dbReference type="EMBL" id="QXXQ01000010">
    <property type="protein sequence ID" value="RID90867.1"/>
    <property type="molecule type" value="Genomic_DNA"/>
</dbReference>
<evidence type="ECO:0000256" key="2">
    <source>
        <dbReference type="ARBA" id="ARBA00005709"/>
    </source>
</evidence>
<dbReference type="Gene3D" id="1.20.1330.10">
    <property type="entry name" value="f41 fragment of flagellin, N-terminal domain"/>
    <property type="match status" value="1"/>
</dbReference>
<name>A0A398BMP7_9RHOB</name>
<dbReference type="RefSeq" id="WP_119135856.1">
    <property type="nucleotide sequence ID" value="NZ_QXXQ01000010.1"/>
</dbReference>
<dbReference type="Proteomes" id="UP000266649">
    <property type="component" value="Unassembled WGS sequence"/>
</dbReference>
<gene>
    <name evidence="5" type="ORF">D2N39_16370</name>
</gene>
<dbReference type="InterPro" id="IPR001492">
    <property type="entry name" value="Flagellin"/>
</dbReference>
<proteinExistence type="inferred from homology"/>
<dbReference type="SUPFAM" id="SSF64518">
    <property type="entry name" value="Phase 1 flagellin"/>
    <property type="match status" value="1"/>
</dbReference>
<sequence length="334" mass="34538">MSLVSLGDMAQSFMLRRHMGLVKTDLARHTQEMTTGLAADIVHQTHADLGPLTAISASLTRLDAFATVTSEMQLWSGTMQTALQAIDSRATELAPQLLSAASARQETTFAALSSDAEAAFASVVGYLNTSLDGRALFGGTVTDHPPLPNGKDLLDQIALAVDGSATVAELRDRLDSWFAAGGGLETVAWQGGAPLEPVAIAQGETAQLGPTALSDGLRETLKGLSLAALAGRDLPGSGGDEKAAMLTAAADVLIGSGSARAGLSADLGVTEQRIADAQARNAAETTALKLAESRIRAADPYVAASRVQEAETQLQLIYALTARLSGLRLADYLG</sequence>
<evidence type="ECO:0000313" key="5">
    <source>
        <dbReference type="EMBL" id="RID90867.1"/>
    </source>
</evidence>
<dbReference type="InterPro" id="IPR046358">
    <property type="entry name" value="Flagellin_C"/>
</dbReference>
<dbReference type="GO" id="GO:0009288">
    <property type="term" value="C:bacterial-type flagellum"/>
    <property type="evidence" value="ECO:0007669"/>
    <property type="project" value="UniProtKB-SubCell"/>
</dbReference>
<dbReference type="OrthoDB" id="7312911at2"/>
<protein>
    <recommendedName>
        <fullName evidence="4">Flagellin C-terminal domain-containing protein</fullName>
    </recommendedName>
</protein>
<dbReference type="Pfam" id="PF00700">
    <property type="entry name" value="Flagellin_C"/>
    <property type="match status" value="1"/>
</dbReference>